<feature type="transmembrane region" description="Helical" evidence="1">
    <location>
        <begin position="7"/>
        <end position="24"/>
    </location>
</feature>
<dbReference type="EMBL" id="GBRH01283029">
    <property type="protein sequence ID" value="JAD14866.1"/>
    <property type="molecule type" value="Transcribed_RNA"/>
</dbReference>
<reference evidence="2" key="2">
    <citation type="journal article" date="2015" name="Data Brief">
        <title>Shoot transcriptome of the giant reed, Arundo donax.</title>
        <authorList>
            <person name="Barrero R.A."/>
            <person name="Guerrero F.D."/>
            <person name="Moolhuijzen P."/>
            <person name="Goolsby J.A."/>
            <person name="Tidwell J."/>
            <person name="Bellgard S.E."/>
            <person name="Bellgard M.I."/>
        </authorList>
    </citation>
    <scope>NUCLEOTIDE SEQUENCE</scope>
    <source>
        <tissue evidence="2">Shoot tissue taken approximately 20 cm above the soil surface</tissue>
    </source>
</reference>
<name>A0A0A8XNG6_ARUDO</name>
<protein>
    <submittedName>
        <fullName evidence="2">Uncharacterized protein</fullName>
    </submittedName>
</protein>
<evidence type="ECO:0000256" key="1">
    <source>
        <dbReference type="SAM" id="Phobius"/>
    </source>
</evidence>
<keyword evidence="1" id="KW-1133">Transmembrane helix</keyword>
<dbReference type="AlphaFoldDB" id="A0A0A8XNG6"/>
<organism evidence="2">
    <name type="scientific">Arundo donax</name>
    <name type="common">Giant reed</name>
    <name type="synonym">Donax arundinaceus</name>
    <dbReference type="NCBI Taxonomy" id="35708"/>
    <lineage>
        <taxon>Eukaryota</taxon>
        <taxon>Viridiplantae</taxon>
        <taxon>Streptophyta</taxon>
        <taxon>Embryophyta</taxon>
        <taxon>Tracheophyta</taxon>
        <taxon>Spermatophyta</taxon>
        <taxon>Magnoliopsida</taxon>
        <taxon>Liliopsida</taxon>
        <taxon>Poales</taxon>
        <taxon>Poaceae</taxon>
        <taxon>PACMAD clade</taxon>
        <taxon>Arundinoideae</taxon>
        <taxon>Arundineae</taxon>
        <taxon>Arundo</taxon>
    </lineage>
</organism>
<keyword evidence="1" id="KW-0472">Membrane</keyword>
<proteinExistence type="predicted"/>
<reference evidence="2" key="1">
    <citation type="submission" date="2014-09" db="EMBL/GenBank/DDBJ databases">
        <authorList>
            <person name="Magalhaes I.L.F."/>
            <person name="Oliveira U."/>
            <person name="Santos F.R."/>
            <person name="Vidigal T.H.D.A."/>
            <person name="Brescovit A.D."/>
            <person name="Santos A.J."/>
        </authorList>
    </citation>
    <scope>NUCLEOTIDE SEQUENCE</scope>
    <source>
        <tissue evidence="2">Shoot tissue taken approximately 20 cm above the soil surface</tissue>
    </source>
</reference>
<accession>A0A0A8XNG6</accession>
<keyword evidence="1" id="KW-0812">Transmembrane</keyword>
<evidence type="ECO:0000313" key="2">
    <source>
        <dbReference type="EMBL" id="JAD14866.1"/>
    </source>
</evidence>
<sequence>MVLNLHVVVNSLMFMWLCSATWWLTYHPWPWLRCNLIIAWHHFSLSCLCTLGQNPLSHKQAPAWSCTC</sequence>